<reference evidence="1" key="1">
    <citation type="submission" date="2022-11" db="EMBL/GenBank/DDBJ databases">
        <title>beta-Carotene-producing bacterium, Jeongeuplla avenae sp. nov., alleviates the salt stress of Arabidopsis seedlings.</title>
        <authorList>
            <person name="Jiang L."/>
            <person name="Lee J."/>
        </authorList>
    </citation>
    <scope>NUCLEOTIDE SEQUENCE</scope>
    <source>
        <strain evidence="1">DY_R2A_6</strain>
    </source>
</reference>
<dbReference type="EMBL" id="CP113520">
    <property type="protein sequence ID" value="WAJ26786.1"/>
    <property type="molecule type" value="Genomic_DNA"/>
</dbReference>
<gene>
    <name evidence="1" type="ORF">OXU80_18195</name>
</gene>
<sequence length="376" mass="39666">MSGAGVRPTILVAAFSARQMAESARRAGLDALAVDFFGDLDLHDTARAARTLRGHYPDGFSADELMAALDELAGSATILGFAHGAGFEDRPELLDRIAARWPILGADAAMLRVLKDPERFAALCAAAGVDHPAIRRDAPPDSAGWLSKAVGGAGGSHVRHVADAPPEPGRYHQRLVPGPRWSAAFLGTPAGETRILGFTRQWCDPSPEEPFRYGGAVGPLVSPEPAGALMRAAIARFARTLPLVGLGSADFVLAEDGPVLLEINQRFGATVDVFDTEAAPLMALHLAACRGELPAFWTPPGAIRACGLAWAAEPVSLPPGFRWPDWTSDRSRPPAAFPAGAPLCTVRAEGDTADAAEALFRDRTRSILHSASRRAA</sequence>
<organism evidence="1 2">
    <name type="scientific">Antarcticirhabdus aurantiaca</name>
    <dbReference type="NCBI Taxonomy" id="2606717"/>
    <lineage>
        <taxon>Bacteria</taxon>
        <taxon>Pseudomonadati</taxon>
        <taxon>Pseudomonadota</taxon>
        <taxon>Alphaproteobacteria</taxon>
        <taxon>Hyphomicrobiales</taxon>
        <taxon>Aurantimonadaceae</taxon>
        <taxon>Antarcticirhabdus</taxon>
    </lineage>
</organism>
<name>A0ACD4NJ44_9HYPH</name>
<dbReference type="Proteomes" id="UP001163223">
    <property type="component" value="Chromosome"/>
</dbReference>
<protein>
    <submittedName>
        <fullName evidence="1">ATP-grasp domain-containing protein</fullName>
    </submittedName>
</protein>
<accession>A0ACD4NJ44</accession>
<evidence type="ECO:0000313" key="1">
    <source>
        <dbReference type="EMBL" id="WAJ26786.1"/>
    </source>
</evidence>
<evidence type="ECO:0000313" key="2">
    <source>
        <dbReference type="Proteomes" id="UP001163223"/>
    </source>
</evidence>
<proteinExistence type="predicted"/>
<keyword evidence="2" id="KW-1185">Reference proteome</keyword>